<evidence type="ECO:0000313" key="3">
    <source>
        <dbReference type="Proteomes" id="UP000237105"/>
    </source>
</evidence>
<dbReference type="OrthoDB" id="10290583at2759"/>
<feature type="compositionally biased region" description="Polar residues" evidence="1">
    <location>
        <begin position="69"/>
        <end position="81"/>
    </location>
</feature>
<keyword evidence="3" id="KW-1185">Reference proteome</keyword>
<evidence type="ECO:0000313" key="2">
    <source>
        <dbReference type="EMBL" id="PON47180.1"/>
    </source>
</evidence>
<proteinExistence type="predicted"/>
<gene>
    <name evidence="2" type="ORF">PanWU01x14_245610</name>
</gene>
<dbReference type="AlphaFoldDB" id="A0A2P5BEG2"/>
<reference evidence="3" key="1">
    <citation type="submission" date="2016-06" db="EMBL/GenBank/DDBJ databases">
        <title>Parallel loss of symbiosis genes in relatives of nitrogen-fixing non-legume Parasponia.</title>
        <authorList>
            <person name="Van Velzen R."/>
            <person name="Holmer R."/>
            <person name="Bu F."/>
            <person name="Rutten L."/>
            <person name="Van Zeijl A."/>
            <person name="Liu W."/>
            <person name="Santuari L."/>
            <person name="Cao Q."/>
            <person name="Sharma T."/>
            <person name="Shen D."/>
            <person name="Roswanjaya Y."/>
            <person name="Wardhani T."/>
            <person name="Kalhor M.S."/>
            <person name="Jansen J."/>
            <person name="Van den Hoogen J."/>
            <person name="Gungor B."/>
            <person name="Hartog M."/>
            <person name="Hontelez J."/>
            <person name="Verver J."/>
            <person name="Yang W.-C."/>
            <person name="Schijlen E."/>
            <person name="Repin R."/>
            <person name="Schilthuizen M."/>
            <person name="Schranz E."/>
            <person name="Heidstra R."/>
            <person name="Miyata K."/>
            <person name="Fedorova E."/>
            <person name="Kohlen W."/>
            <person name="Bisseling T."/>
            <person name="Smit S."/>
            <person name="Geurts R."/>
        </authorList>
    </citation>
    <scope>NUCLEOTIDE SEQUENCE [LARGE SCALE GENOMIC DNA]</scope>
    <source>
        <strain evidence="3">cv. WU1-14</strain>
    </source>
</reference>
<dbReference type="Proteomes" id="UP000237105">
    <property type="component" value="Unassembled WGS sequence"/>
</dbReference>
<accession>A0A2P5BEG2</accession>
<feature type="region of interest" description="Disordered" evidence="1">
    <location>
        <begin position="46"/>
        <end position="81"/>
    </location>
</feature>
<evidence type="ECO:0000256" key="1">
    <source>
        <dbReference type="SAM" id="MobiDB-lite"/>
    </source>
</evidence>
<feature type="compositionally biased region" description="Polar residues" evidence="1">
    <location>
        <begin position="46"/>
        <end position="61"/>
    </location>
</feature>
<dbReference type="EMBL" id="JXTB01000298">
    <property type="protein sequence ID" value="PON47180.1"/>
    <property type="molecule type" value="Genomic_DNA"/>
</dbReference>
<organism evidence="2 3">
    <name type="scientific">Parasponia andersonii</name>
    <name type="common">Sponia andersonii</name>
    <dbReference type="NCBI Taxonomy" id="3476"/>
    <lineage>
        <taxon>Eukaryota</taxon>
        <taxon>Viridiplantae</taxon>
        <taxon>Streptophyta</taxon>
        <taxon>Embryophyta</taxon>
        <taxon>Tracheophyta</taxon>
        <taxon>Spermatophyta</taxon>
        <taxon>Magnoliopsida</taxon>
        <taxon>eudicotyledons</taxon>
        <taxon>Gunneridae</taxon>
        <taxon>Pentapetalae</taxon>
        <taxon>rosids</taxon>
        <taxon>fabids</taxon>
        <taxon>Rosales</taxon>
        <taxon>Cannabaceae</taxon>
        <taxon>Parasponia</taxon>
    </lineage>
</organism>
<name>A0A2P5BEG2_PARAD</name>
<protein>
    <submittedName>
        <fullName evidence="2">Uncharacterized protein</fullName>
    </submittedName>
</protein>
<sequence>MNRNMPLPNSPLVGFDWMRSQSSNPNIISIDLIHISYATIDNNSSPTHVMCQQPQIASHQPTPHAASPINHQNPSISSSLQSLPHQRIVLKHLKSHYGT</sequence>
<comment type="caution">
    <text evidence="2">The sequence shown here is derived from an EMBL/GenBank/DDBJ whole genome shotgun (WGS) entry which is preliminary data.</text>
</comment>